<organism evidence="1 2">
    <name type="scientific">Laccaria amethystina LaAM-08-1</name>
    <dbReference type="NCBI Taxonomy" id="1095629"/>
    <lineage>
        <taxon>Eukaryota</taxon>
        <taxon>Fungi</taxon>
        <taxon>Dikarya</taxon>
        <taxon>Basidiomycota</taxon>
        <taxon>Agaricomycotina</taxon>
        <taxon>Agaricomycetes</taxon>
        <taxon>Agaricomycetidae</taxon>
        <taxon>Agaricales</taxon>
        <taxon>Agaricineae</taxon>
        <taxon>Hydnangiaceae</taxon>
        <taxon>Laccaria</taxon>
    </lineage>
</organism>
<dbReference type="Proteomes" id="UP000054477">
    <property type="component" value="Unassembled WGS sequence"/>
</dbReference>
<reference evidence="1 2" key="1">
    <citation type="submission" date="2014-04" db="EMBL/GenBank/DDBJ databases">
        <authorList>
            <consortium name="DOE Joint Genome Institute"/>
            <person name="Kuo A."/>
            <person name="Kohler A."/>
            <person name="Nagy L.G."/>
            <person name="Floudas D."/>
            <person name="Copeland A."/>
            <person name="Barry K.W."/>
            <person name="Cichocki N."/>
            <person name="Veneault-Fourrey C."/>
            <person name="LaButti K."/>
            <person name="Lindquist E.A."/>
            <person name="Lipzen A."/>
            <person name="Lundell T."/>
            <person name="Morin E."/>
            <person name="Murat C."/>
            <person name="Sun H."/>
            <person name="Tunlid A."/>
            <person name="Henrissat B."/>
            <person name="Grigoriev I.V."/>
            <person name="Hibbett D.S."/>
            <person name="Martin F."/>
            <person name="Nordberg H.P."/>
            <person name="Cantor M.N."/>
            <person name="Hua S.X."/>
        </authorList>
    </citation>
    <scope>NUCLEOTIDE SEQUENCE [LARGE SCALE GENOMIC DNA]</scope>
    <source>
        <strain evidence="1 2">LaAM-08-1</strain>
    </source>
</reference>
<keyword evidence="2" id="KW-1185">Reference proteome</keyword>
<dbReference type="HOGENOM" id="CLU_669148_0_0_1"/>
<dbReference type="EMBL" id="KN838582">
    <property type="protein sequence ID" value="KIK03250.1"/>
    <property type="molecule type" value="Genomic_DNA"/>
</dbReference>
<dbReference type="OrthoDB" id="3055718at2759"/>
<reference evidence="2" key="2">
    <citation type="submission" date="2015-01" db="EMBL/GenBank/DDBJ databases">
        <title>Evolutionary Origins and Diversification of the Mycorrhizal Mutualists.</title>
        <authorList>
            <consortium name="DOE Joint Genome Institute"/>
            <consortium name="Mycorrhizal Genomics Consortium"/>
            <person name="Kohler A."/>
            <person name="Kuo A."/>
            <person name="Nagy L.G."/>
            <person name="Floudas D."/>
            <person name="Copeland A."/>
            <person name="Barry K.W."/>
            <person name="Cichocki N."/>
            <person name="Veneault-Fourrey C."/>
            <person name="LaButti K."/>
            <person name="Lindquist E.A."/>
            <person name="Lipzen A."/>
            <person name="Lundell T."/>
            <person name="Morin E."/>
            <person name="Murat C."/>
            <person name="Riley R."/>
            <person name="Ohm R."/>
            <person name="Sun H."/>
            <person name="Tunlid A."/>
            <person name="Henrissat B."/>
            <person name="Grigoriev I.V."/>
            <person name="Hibbett D.S."/>
            <person name="Martin F."/>
        </authorList>
    </citation>
    <scope>NUCLEOTIDE SEQUENCE [LARGE SCALE GENOMIC DNA]</scope>
    <source>
        <strain evidence="2">LaAM-08-1</strain>
    </source>
</reference>
<name>A0A0C9WV38_9AGAR</name>
<proteinExistence type="predicted"/>
<evidence type="ECO:0000313" key="1">
    <source>
        <dbReference type="EMBL" id="KIK03250.1"/>
    </source>
</evidence>
<evidence type="ECO:0008006" key="3">
    <source>
        <dbReference type="Google" id="ProtNLM"/>
    </source>
</evidence>
<gene>
    <name evidence="1" type="ORF">K443DRAFT_131481</name>
</gene>
<sequence>MAISVSIPLDVIYEIIRKLGEVEDYNTLANMSLTCKAVVPFSRARLFYSVQFLPGASNGVEVELSRLRKLDALFTSNPMLPTYVREFEFGNIQSKLLWFAGEPLARVLNSLTQLKIFLITGPYPNMDWNEFDEEVKIACIRASARPTLENLEVSGTMNLPTAFITEAVQITWLYLVDAQMIVGDPAPFARSEPQPRRDLKTLTYQSCDGTPRLLLQQISQPGCRFDLSTLQRFEIVSGSADELMVAWSIAGLAKGSLRKLVIPSPEIDPCNPLPLDVIREIGTFSELRNLHIAVELADFYQLLKNVTFPKLENAGIGIYLRPEEYQDETHEPPLAIDTRLVMEIDDRLLTIMPCLRTIQLYFCTDFRRTPGPDDDIEGLVGRFRQQLLKLFPTLHESEVVVECSLSNDACVNF</sequence>
<accession>A0A0C9WV38</accession>
<protein>
    <recommendedName>
        <fullName evidence="3">F-box domain-containing protein</fullName>
    </recommendedName>
</protein>
<dbReference type="AlphaFoldDB" id="A0A0C9WV38"/>
<evidence type="ECO:0000313" key="2">
    <source>
        <dbReference type="Proteomes" id="UP000054477"/>
    </source>
</evidence>